<keyword evidence="5 9" id="KW-0653">Protein transport</keyword>
<evidence type="ECO:0000256" key="8">
    <source>
        <dbReference type="ARBA" id="ARBA00023136"/>
    </source>
</evidence>
<dbReference type="Proteomes" id="UP000241118">
    <property type="component" value="Unassembled WGS sequence"/>
</dbReference>
<name>A0A2P8I2E4_SACCR</name>
<evidence type="ECO:0000256" key="7">
    <source>
        <dbReference type="ARBA" id="ARBA00023010"/>
    </source>
</evidence>
<keyword evidence="12" id="KW-1185">Reference proteome</keyword>
<dbReference type="PANTHER" id="PTHR42982">
    <property type="entry name" value="SEC-INDEPENDENT PROTEIN TRANSLOCASE PROTEIN TATA"/>
    <property type="match status" value="1"/>
</dbReference>
<evidence type="ECO:0000256" key="5">
    <source>
        <dbReference type="ARBA" id="ARBA00022927"/>
    </source>
</evidence>
<sequence length="128" mass="13578">MPNLGPTELIIIAVVIILLFGAKKLPDMARSIGRSAKILKAETKGLRSEDDPQQTQAGTTAQQVPAPQQLPPAQPQVAQPQVAQPQVAQPPVAPPQQVAQPVAQPVQPQVAPPIEQSAQNLQNKQNTN</sequence>
<dbReference type="AlphaFoldDB" id="A0A2P8I2E4"/>
<evidence type="ECO:0000256" key="9">
    <source>
        <dbReference type="HAMAP-Rule" id="MF_00236"/>
    </source>
</evidence>
<dbReference type="HAMAP" id="MF_00236">
    <property type="entry name" value="TatA_E"/>
    <property type="match status" value="1"/>
</dbReference>
<keyword evidence="7 9" id="KW-0811">Translocation</keyword>
<dbReference type="Gene3D" id="1.20.5.3310">
    <property type="match status" value="1"/>
</dbReference>
<evidence type="ECO:0000256" key="1">
    <source>
        <dbReference type="ARBA" id="ARBA00004162"/>
    </source>
</evidence>
<evidence type="ECO:0000256" key="2">
    <source>
        <dbReference type="ARBA" id="ARBA00022448"/>
    </source>
</evidence>
<evidence type="ECO:0000313" key="12">
    <source>
        <dbReference type="Proteomes" id="UP000241118"/>
    </source>
</evidence>
<dbReference type="NCBIfam" id="NF001854">
    <property type="entry name" value="PRK00575.1"/>
    <property type="match status" value="1"/>
</dbReference>
<proteinExistence type="inferred from homology"/>
<keyword evidence="4 9" id="KW-0812">Transmembrane</keyword>
<dbReference type="GO" id="GO:0043953">
    <property type="term" value="P:protein transport by the Tat complex"/>
    <property type="evidence" value="ECO:0007669"/>
    <property type="project" value="UniProtKB-UniRule"/>
</dbReference>
<keyword evidence="2 9" id="KW-0813">Transport</keyword>
<feature type="region of interest" description="Disordered" evidence="10">
    <location>
        <begin position="43"/>
        <end position="128"/>
    </location>
</feature>
<dbReference type="NCBIfam" id="TIGR01411">
    <property type="entry name" value="tatAE"/>
    <property type="match status" value="1"/>
</dbReference>
<feature type="compositionally biased region" description="Low complexity" evidence="10">
    <location>
        <begin position="53"/>
        <end position="67"/>
    </location>
</feature>
<comment type="similarity">
    <text evidence="9">Belongs to the TatA/E family.</text>
</comment>
<evidence type="ECO:0000256" key="4">
    <source>
        <dbReference type="ARBA" id="ARBA00022692"/>
    </source>
</evidence>
<keyword evidence="6 9" id="KW-1133">Transmembrane helix</keyword>
<feature type="compositionally biased region" description="Polar residues" evidence="10">
    <location>
        <begin position="116"/>
        <end position="128"/>
    </location>
</feature>
<dbReference type="EMBL" id="PYAX01000012">
    <property type="protein sequence ID" value="PSL52615.1"/>
    <property type="molecule type" value="Genomic_DNA"/>
</dbReference>
<evidence type="ECO:0000256" key="6">
    <source>
        <dbReference type="ARBA" id="ARBA00022989"/>
    </source>
</evidence>
<keyword evidence="3 9" id="KW-1003">Cell membrane</keyword>
<dbReference type="Pfam" id="PF02416">
    <property type="entry name" value="TatA_B_E"/>
    <property type="match status" value="1"/>
</dbReference>
<protein>
    <recommendedName>
        <fullName evidence="9">Sec-independent protein translocase protein TatA</fullName>
    </recommendedName>
</protein>
<keyword evidence="8 9" id="KW-0472">Membrane</keyword>
<dbReference type="PANTHER" id="PTHR42982:SF8">
    <property type="entry name" value="SEC-INDEPENDENT PROTEIN TRANSLOCASE PROTEIN TATA"/>
    <property type="match status" value="1"/>
</dbReference>
<evidence type="ECO:0000313" key="11">
    <source>
        <dbReference type="EMBL" id="PSL52615.1"/>
    </source>
</evidence>
<comment type="subcellular location">
    <subcellularLocation>
        <location evidence="1 9">Cell membrane</location>
        <topology evidence="1 9">Single-pass membrane protein</topology>
    </subcellularLocation>
</comment>
<gene>
    <name evidence="9" type="primary">tatA</name>
    <name evidence="11" type="ORF">B0I31_11284</name>
</gene>
<accession>A0A2P8I2E4</accession>
<feature type="transmembrane region" description="Helical" evidence="9">
    <location>
        <begin position="6"/>
        <end position="22"/>
    </location>
</feature>
<dbReference type="InterPro" id="IPR006312">
    <property type="entry name" value="TatA/E"/>
</dbReference>
<dbReference type="RefSeq" id="WP_106618790.1">
    <property type="nucleotide sequence ID" value="NZ_PYAX01000012.1"/>
</dbReference>
<comment type="subunit">
    <text evidence="9">The Tat system comprises two distinct complexes: a TatABC complex, containing multiple copies of TatA, TatB and TatC subunits, and a separate TatA complex, containing only TatA subunits. Substrates initially bind to the TatABC complex, which probably triggers association of the separate TatA complex to form the active translocon.</text>
</comment>
<organism evidence="11 12">
    <name type="scientific">Saccharothrix carnea</name>
    <dbReference type="NCBI Taxonomy" id="1280637"/>
    <lineage>
        <taxon>Bacteria</taxon>
        <taxon>Bacillati</taxon>
        <taxon>Actinomycetota</taxon>
        <taxon>Actinomycetes</taxon>
        <taxon>Pseudonocardiales</taxon>
        <taxon>Pseudonocardiaceae</taxon>
        <taxon>Saccharothrix</taxon>
    </lineage>
</organism>
<feature type="compositionally biased region" description="Low complexity" evidence="10">
    <location>
        <begin position="75"/>
        <end position="113"/>
    </location>
</feature>
<comment type="function">
    <text evidence="9">Part of the twin-arginine translocation (Tat) system that transports large folded proteins containing a characteristic twin-arginine motif in their signal peptide across membranes. TatA could form the protein-conducting channel of the Tat system.</text>
</comment>
<dbReference type="GO" id="GO:0008320">
    <property type="term" value="F:protein transmembrane transporter activity"/>
    <property type="evidence" value="ECO:0007669"/>
    <property type="project" value="UniProtKB-UniRule"/>
</dbReference>
<dbReference type="GO" id="GO:0033281">
    <property type="term" value="C:TAT protein transport complex"/>
    <property type="evidence" value="ECO:0007669"/>
    <property type="project" value="UniProtKB-UniRule"/>
</dbReference>
<evidence type="ECO:0000256" key="10">
    <source>
        <dbReference type="SAM" id="MobiDB-lite"/>
    </source>
</evidence>
<comment type="caution">
    <text evidence="11">The sequence shown here is derived from an EMBL/GenBank/DDBJ whole genome shotgun (WGS) entry which is preliminary data.</text>
</comment>
<dbReference type="OrthoDB" id="5245163at2"/>
<reference evidence="11 12" key="1">
    <citation type="submission" date="2018-03" db="EMBL/GenBank/DDBJ databases">
        <title>Genomic Encyclopedia of Type Strains, Phase III (KMG-III): the genomes of soil and plant-associated and newly described type strains.</title>
        <authorList>
            <person name="Whitman W."/>
        </authorList>
    </citation>
    <scope>NUCLEOTIDE SEQUENCE [LARGE SCALE GENOMIC DNA]</scope>
    <source>
        <strain evidence="11 12">CGMCC 4.7097</strain>
    </source>
</reference>
<evidence type="ECO:0000256" key="3">
    <source>
        <dbReference type="ARBA" id="ARBA00022475"/>
    </source>
</evidence>
<dbReference type="InterPro" id="IPR003369">
    <property type="entry name" value="TatA/B/E"/>
</dbReference>